<dbReference type="InterPro" id="IPR036852">
    <property type="entry name" value="Peptidase_S8/S53_dom_sf"/>
</dbReference>
<evidence type="ECO:0000256" key="2">
    <source>
        <dbReference type="ARBA" id="ARBA00011073"/>
    </source>
</evidence>
<evidence type="ECO:0000256" key="5">
    <source>
        <dbReference type="ARBA" id="ARBA00022692"/>
    </source>
</evidence>
<evidence type="ECO:0000256" key="3">
    <source>
        <dbReference type="ARBA" id="ARBA00022475"/>
    </source>
</evidence>
<dbReference type="InterPro" id="IPR000209">
    <property type="entry name" value="Peptidase_S8/S53_dom"/>
</dbReference>
<dbReference type="InterPro" id="IPR023834">
    <property type="entry name" value="T7SS_pept_S8A_mycosin"/>
</dbReference>
<dbReference type="PROSITE" id="PS00136">
    <property type="entry name" value="SUBTILASE_ASP"/>
    <property type="match status" value="1"/>
</dbReference>
<name>A0ABV6XUW2_9ACTN</name>
<evidence type="ECO:0000256" key="4">
    <source>
        <dbReference type="ARBA" id="ARBA00022670"/>
    </source>
</evidence>
<keyword evidence="13" id="KW-0732">Signal</keyword>
<dbReference type="PROSITE" id="PS51892">
    <property type="entry name" value="SUBTILASE"/>
    <property type="match status" value="1"/>
</dbReference>
<dbReference type="Pfam" id="PF00082">
    <property type="entry name" value="Peptidase_S8"/>
    <property type="match status" value="1"/>
</dbReference>
<evidence type="ECO:0000256" key="1">
    <source>
        <dbReference type="ARBA" id="ARBA00004162"/>
    </source>
</evidence>
<evidence type="ECO:0000256" key="10">
    <source>
        <dbReference type="PROSITE-ProRule" id="PRU01240"/>
    </source>
</evidence>
<evidence type="ECO:0000256" key="8">
    <source>
        <dbReference type="ARBA" id="ARBA00022989"/>
    </source>
</evidence>
<feature type="active site" description="Charge relay system" evidence="10">
    <location>
        <position position="114"/>
    </location>
</feature>
<evidence type="ECO:0000313" key="16">
    <source>
        <dbReference type="Proteomes" id="UP001592581"/>
    </source>
</evidence>
<feature type="compositionally biased region" description="Low complexity" evidence="11">
    <location>
        <begin position="356"/>
        <end position="371"/>
    </location>
</feature>
<sequence>MIEREGKESTVARSGGRAVPPAIAAFCAVAALLMGSAAPARAASLDVRDKEWWLTSMHATDQMWPVSTGNGITVAVIDSGVNASHPDLVGQVLAGQNFSGLPGGATTDVDKESHGTGMASLIAGTGKGLNGKGMYGLAPGVKILPLRIVGKGDNEAAFAANYSPQLAAAIRAGADSSAKILSISQAQIEDEPNVRSAVAYALSKGKLVVAGVGNNAKIGNPVEYPAAFPGVAAVGSINAKSQVASYSEYGPQVDFTAPGDGMYNACNGPTGYCYSSGTSDATAIFSASAALLWSAHPSWTADQVLNVLKNTASQGDQPGVQDPYYGYGIIRPRIALTNPGDPGPADVNPLTSQTTASSSAAPSGSAAAPVVSGTPAATASASAAPQAAAKKSGGSTGLFIGIGVGVVVVLGAVAAFVLRSRNKRPGPPPPPPSAPSNPYGHLPDPYRQ</sequence>
<keyword evidence="4 10" id="KW-0645">Protease</keyword>
<evidence type="ECO:0000256" key="12">
    <source>
        <dbReference type="SAM" id="Phobius"/>
    </source>
</evidence>
<feature type="transmembrane region" description="Helical" evidence="12">
    <location>
        <begin position="398"/>
        <end position="418"/>
    </location>
</feature>
<evidence type="ECO:0000259" key="14">
    <source>
        <dbReference type="Pfam" id="PF00082"/>
    </source>
</evidence>
<feature type="region of interest" description="Disordered" evidence="11">
    <location>
        <begin position="420"/>
        <end position="448"/>
    </location>
</feature>
<feature type="domain" description="Peptidase S8/S53" evidence="14">
    <location>
        <begin position="69"/>
        <end position="328"/>
    </location>
</feature>
<comment type="subcellular location">
    <subcellularLocation>
        <location evidence="1">Cell membrane</location>
        <topology evidence="1">Single-pass membrane protein</topology>
    </subcellularLocation>
</comment>
<evidence type="ECO:0000256" key="9">
    <source>
        <dbReference type="ARBA" id="ARBA00023136"/>
    </source>
</evidence>
<accession>A0ABV6XUW2</accession>
<dbReference type="PANTHER" id="PTHR43806:SF11">
    <property type="entry name" value="CEREVISIN-RELATED"/>
    <property type="match status" value="1"/>
</dbReference>
<dbReference type="EMBL" id="JBEUKS010000010">
    <property type="protein sequence ID" value="MFC1441712.1"/>
    <property type="molecule type" value="Genomic_DNA"/>
</dbReference>
<evidence type="ECO:0000256" key="7">
    <source>
        <dbReference type="ARBA" id="ARBA00022825"/>
    </source>
</evidence>
<keyword evidence="3" id="KW-1003">Cell membrane</keyword>
<keyword evidence="6 10" id="KW-0378">Hydrolase</keyword>
<keyword evidence="5 12" id="KW-0812">Transmembrane</keyword>
<protein>
    <submittedName>
        <fullName evidence="15">Type VII secretion-associated serine protease mycosin</fullName>
    </submittedName>
</protein>
<keyword evidence="9 12" id="KW-0472">Membrane</keyword>
<feature type="signal peptide" evidence="13">
    <location>
        <begin position="1"/>
        <end position="42"/>
    </location>
</feature>
<feature type="chain" id="PRO_5045848427" evidence="13">
    <location>
        <begin position="43"/>
        <end position="448"/>
    </location>
</feature>
<comment type="similarity">
    <text evidence="2 10">Belongs to the peptidase S8 family.</text>
</comment>
<dbReference type="InterPro" id="IPR015500">
    <property type="entry name" value="Peptidase_S8_subtilisin-rel"/>
</dbReference>
<comment type="caution">
    <text evidence="15">The sequence shown here is derived from an EMBL/GenBank/DDBJ whole genome shotgun (WGS) entry which is preliminary data.</text>
</comment>
<keyword evidence="8 12" id="KW-1133">Transmembrane helix</keyword>
<dbReference type="GO" id="GO:0006508">
    <property type="term" value="P:proteolysis"/>
    <property type="evidence" value="ECO:0007669"/>
    <property type="project" value="UniProtKB-KW"/>
</dbReference>
<dbReference type="NCBIfam" id="TIGR03921">
    <property type="entry name" value="T7SS_mycosin"/>
    <property type="match status" value="1"/>
</dbReference>
<keyword evidence="7 10" id="KW-0720">Serine protease</keyword>
<dbReference type="GO" id="GO:0008233">
    <property type="term" value="F:peptidase activity"/>
    <property type="evidence" value="ECO:0007669"/>
    <property type="project" value="UniProtKB-KW"/>
</dbReference>
<evidence type="ECO:0000256" key="13">
    <source>
        <dbReference type="SAM" id="SignalP"/>
    </source>
</evidence>
<dbReference type="PANTHER" id="PTHR43806">
    <property type="entry name" value="PEPTIDASE S8"/>
    <property type="match status" value="1"/>
</dbReference>
<dbReference type="InterPro" id="IPR050131">
    <property type="entry name" value="Peptidase_S8_subtilisin-like"/>
</dbReference>
<keyword evidence="16" id="KW-1185">Reference proteome</keyword>
<feature type="compositionally biased region" description="Pro residues" evidence="11">
    <location>
        <begin position="425"/>
        <end position="435"/>
    </location>
</feature>
<organism evidence="15 16">
    <name type="scientific">Streptacidiphilus jeojiensis</name>
    <dbReference type="NCBI Taxonomy" id="3229225"/>
    <lineage>
        <taxon>Bacteria</taxon>
        <taxon>Bacillati</taxon>
        <taxon>Actinomycetota</taxon>
        <taxon>Actinomycetes</taxon>
        <taxon>Kitasatosporales</taxon>
        <taxon>Streptomycetaceae</taxon>
        <taxon>Streptacidiphilus</taxon>
    </lineage>
</organism>
<evidence type="ECO:0000256" key="11">
    <source>
        <dbReference type="SAM" id="MobiDB-lite"/>
    </source>
</evidence>
<reference evidence="15 16" key="1">
    <citation type="submission" date="2024-06" db="EMBL/GenBank/DDBJ databases">
        <authorList>
            <person name="Lee S.D."/>
        </authorList>
    </citation>
    <scope>NUCLEOTIDE SEQUENCE [LARGE SCALE GENOMIC DNA]</scope>
    <source>
        <strain evidence="15 16">N1-10</strain>
    </source>
</reference>
<dbReference type="Gene3D" id="3.40.50.200">
    <property type="entry name" value="Peptidase S8/S53 domain"/>
    <property type="match status" value="1"/>
</dbReference>
<feature type="active site" description="Charge relay system" evidence="10">
    <location>
        <position position="78"/>
    </location>
</feature>
<dbReference type="PRINTS" id="PR00723">
    <property type="entry name" value="SUBTILISIN"/>
</dbReference>
<dbReference type="InterPro" id="IPR023827">
    <property type="entry name" value="Peptidase_S8_Asp-AS"/>
</dbReference>
<evidence type="ECO:0000256" key="6">
    <source>
        <dbReference type="ARBA" id="ARBA00022801"/>
    </source>
</evidence>
<gene>
    <name evidence="15" type="primary">mycP</name>
    <name evidence="15" type="ORF">ABUW04_26005</name>
</gene>
<proteinExistence type="inferred from homology"/>
<evidence type="ECO:0000313" key="15">
    <source>
        <dbReference type="EMBL" id="MFC1441712.1"/>
    </source>
</evidence>
<dbReference type="Proteomes" id="UP001592581">
    <property type="component" value="Unassembled WGS sequence"/>
</dbReference>
<feature type="active site" description="Charge relay system" evidence="10">
    <location>
        <position position="279"/>
    </location>
</feature>
<feature type="region of interest" description="Disordered" evidence="11">
    <location>
        <begin position="337"/>
        <end position="371"/>
    </location>
</feature>
<dbReference type="RefSeq" id="WP_380566783.1">
    <property type="nucleotide sequence ID" value="NZ_JBEUKS010000010.1"/>
</dbReference>
<dbReference type="SUPFAM" id="SSF52743">
    <property type="entry name" value="Subtilisin-like"/>
    <property type="match status" value="1"/>
</dbReference>